<comment type="pathway">
    <text evidence="1">Amino-acid biosynthesis; L-tryptophan biosynthesis; L-tryptophan from chorismate: step 2/5.</text>
</comment>
<evidence type="ECO:0000259" key="11">
    <source>
        <dbReference type="Pfam" id="PF02885"/>
    </source>
</evidence>
<dbReference type="EMBL" id="KV423966">
    <property type="protein sequence ID" value="KZT57233.1"/>
    <property type="molecule type" value="Genomic_DNA"/>
</dbReference>
<keyword evidence="3" id="KW-0028">Amino-acid biosynthesis</keyword>
<dbReference type="GO" id="GO:0004048">
    <property type="term" value="F:anthranilate phosphoribosyltransferase activity"/>
    <property type="evidence" value="ECO:0007669"/>
    <property type="project" value="UniProtKB-EC"/>
</dbReference>
<evidence type="ECO:0000256" key="3">
    <source>
        <dbReference type="ARBA" id="ARBA00022605"/>
    </source>
</evidence>
<feature type="domain" description="Glycosyl transferase family 3 N-terminal" evidence="11">
    <location>
        <begin position="28"/>
        <end position="79"/>
    </location>
</feature>
<evidence type="ECO:0000256" key="1">
    <source>
        <dbReference type="ARBA" id="ARBA00004907"/>
    </source>
</evidence>
<dbReference type="PANTHER" id="PTHR43285">
    <property type="entry name" value="ANTHRANILATE PHOSPHORIBOSYLTRANSFERASE"/>
    <property type="match status" value="1"/>
</dbReference>
<dbReference type="AlphaFoldDB" id="A0A165FUY8"/>
<dbReference type="SUPFAM" id="SSF47648">
    <property type="entry name" value="Nucleoside phosphorylase/phosphoribosyltransferase N-terminal domain"/>
    <property type="match status" value="1"/>
</dbReference>
<dbReference type="InParanoid" id="A0A165FUY8"/>
<keyword evidence="6" id="KW-0822">Tryptophan biosynthesis</keyword>
<dbReference type="InterPro" id="IPR017459">
    <property type="entry name" value="Glycosyl_Trfase_fam3_N_dom"/>
</dbReference>
<evidence type="ECO:0000256" key="4">
    <source>
        <dbReference type="ARBA" id="ARBA00022676"/>
    </source>
</evidence>
<reference evidence="12 13" key="1">
    <citation type="journal article" date="2016" name="Mol. Biol. Evol.">
        <title>Comparative Genomics of Early-Diverging Mushroom-Forming Fungi Provides Insights into the Origins of Lignocellulose Decay Capabilities.</title>
        <authorList>
            <person name="Nagy L.G."/>
            <person name="Riley R."/>
            <person name="Tritt A."/>
            <person name="Adam C."/>
            <person name="Daum C."/>
            <person name="Floudas D."/>
            <person name="Sun H."/>
            <person name="Yadav J.S."/>
            <person name="Pangilinan J."/>
            <person name="Larsson K.H."/>
            <person name="Matsuura K."/>
            <person name="Barry K."/>
            <person name="Labutti K."/>
            <person name="Kuo R."/>
            <person name="Ohm R.A."/>
            <person name="Bhattacharya S.S."/>
            <person name="Shirouzu T."/>
            <person name="Yoshinaga Y."/>
            <person name="Martin F.M."/>
            <person name="Grigoriev I.V."/>
            <person name="Hibbett D.S."/>
        </authorList>
    </citation>
    <scope>NUCLEOTIDE SEQUENCE [LARGE SCALE GENOMIC DNA]</scope>
    <source>
        <strain evidence="12 13">HHB12733</strain>
    </source>
</reference>
<protein>
    <recommendedName>
        <fullName evidence="9">Anthranilate phosphoribosyltransferase</fullName>
        <ecNumber evidence="2">2.4.2.18</ecNumber>
    </recommendedName>
</protein>
<proteinExistence type="inferred from homology"/>
<accession>A0A165FUY8</accession>
<dbReference type="InterPro" id="IPR035902">
    <property type="entry name" value="Nuc_phospho_transferase"/>
</dbReference>
<evidence type="ECO:0000256" key="5">
    <source>
        <dbReference type="ARBA" id="ARBA00022679"/>
    </source>
</evidence>
<dbReference type="Gene3D" id="1.20.970.10">
    <property type="entry name" value="Transferase, Pyrimidine Nucleoside Phosphorylase, Chain C"/>
    <property type="match status" value="1"/>
</dbReference>
<dbReference type="PANTHER" id="PTHR43285:SF2">
    <property type="entry name" value="ANTHRANILATE PHOSPHORIBOSYLTRANSFERASE"/>
    <property type="match status" value="1"/>
</dbReference>
<keyword evidence="7" id="KW-0057">Aromatic amino acid biosynthesis</keyword>
<dbReference type="Proteomes" id="UP000076842">
    <property type="component" value="Unassembled WGS sequence"/>
</dbReference>
<dbReference type="HAMAP" id="MF_00211">
    <property type="entry name" value="TrpD"/>
    <property type="match status" value="1"/>
</dbReference>
<dbReference type="SUPFAM" id="SSF52418">
    <property type="entry name" value="Nucleoside phosphorylase/phosphoribosyltransferase catalytic domain"/>
    <property type="match status" value="1"/>
</dbReference>
<comment type="similarity">
    <text evidence="8">Belongs to the anthranilate phosphoribosyltransferase family.</text>
</comment>
<evidence type="ECO:0000256" key="7">
    <source>
        <dbReference type="ARBA" id="ARBA00023141"/>
    </source>
</evidence>
<keyword evidence="4 12" id="KW-0328">Glycosyltransferase</keyword>
<dbReference type="GO" id="GO:0005829">
    <property type="term" value="C:cytosol"/>
    <property type="evidence" value="ECO:0007669"/>
    <property type="project" value="TreeGrafter"/>
</dbReference>
<evidence type="ECO:0000259" key="10">
    <source>
        <dbReference type="Pfam" id="PF00591"/>
    </source>
</evidence>
<dbReference type="OrthoDB" id="427800at2759"/>
<gene>
    <name evidence="12" type="ORF">CALCODRAFT_555445</name>
</gene>
<sequence>MNKPAALTPETFKPLLKLLMTDPDGFGAQQAYEATYHLATEGGCTPAQAASFLTALKLHNKEDMPEIIAACAKAMREHAIKVDMSGVISEFPVDIVGTGGDGHDTFNVSTSAGIVAAGAGARVTKHGNKAATSTSGSADLLLALGCSLNIPPTEIPELLPTTPFIFFFAPLYHPSFAPIGPTRRALPFRTIFNLLGPLLNPGYPRGMVVGVADKTLGPSFAEGLRLLGVERALVVCGKEGLDEISIAGETWAWQLENGVIRNVTLHPTHDFGLPVHPLSTVRSSSPEANASLLLDLLTPGSSSSGAKLGDGKNDPEAVRDYILINTAALLVVAGNAPNWKAGVQLARASMENGKAKQALEAFVKAGKEHGVKVHW</sequence>
<evidence type="ECO:0000256" key="8">
    <source>
        <dbReference type="ARBA" id="ARBA00061500"/>
    </source>
</evidence>
<name>A0A165FUY8_9BASI</name>
<dbReference type="EC" id="2.4.2.18" evidence="2"/>
<feature type="domain" description="Glycosyl transferase family 3" evidence="10">
    <location>
        <begin position="93"/>
        <end position="355"/>
    </location>
</feature>
<dbReference type="Pfam" id="PF00591">
    <property type="entry name" value="Glycos_transf_3"/>
    <property type="match status" value="1"/>
</dbReference>
<evidence type="ECO:0000256" key="9">
    <source>
        <dbReference type="ARBA" id="ARBA00071401"/>
    </source>
</evidence>
<dbReference type="InterPro" id="IPR036320">
    <property type="entry name" value="Glycosyl_Trfase_fam3_N_dom_sf"/>
</dbReference>
<evidence type="ECO:0000256" key="6">
    <source>
        <dbReference type="ARBA" id="ARBA00022822"/>
    </source>
</evidence>
<dbReference type="Gene3D" id="3.40.1030.10">
    <property type="entry name" value="Nucleoside phosphorylase/phosphoribosyltransferase catalytic domain"/>
    <property type="match status" value="1"/>
</dbReference>
<dbReference type="FunCoup" id="A0A165FUY8">
    <property type="interactions" value="403"/>
</dbReference>
<evidence type="ECO:0000256" key="2">
    <source>
        <dbReference type="ARBA" id="ARBA00011948"/>
    </source>
</evidence>
<dbReference type="InterPro" id="IPR005940">
    <property type="entry name" value="Anthranilate_Pribosyl_Tfrase"/>
</dbReference>
<dbReference type="GO" id="GO:0000162">
    <property type="term" value="P:L-tryptophan biosynthetic process"/>
    <property type="evidence" value="ECO:0007669"/>
    <property type="project" value="UniProtKB-KW"/>
</dbReference>
<dbReference type="NCBIfam" id="TIGR01245">
    <property type="entry name" value="trpD"/>
    <property type="match status" value="1"/>
</dbReference>
<dbReference type="STRING" id="1353952.A0A165FUY8"/>
<dbReference type="FunFam" id="3.40.1030.10:FF:000002">
    <property type="entry name" value="Anthranilate phosphoribosyltransferase"/>
    <property type="match status" value="1"/>
</dbReference>
<dbReference type="InterPro" id="IPR000312">
    <property type="entry name" value="Glycosyl_Trfase_fam3"/>
</dbReference>
<organism evidence="12 13">
    <name type="scientific">Calocera cornea HHB12733</name>
    <dbReference type="NCBI Taxonomy" id="1353952"/>
    <lineage>
        <taxon>Eukaryota</taxon>
        <taxon>Fungi</taxon>
        <taxon>Dikarya</taxon>
        <taxon>Basidiomycota</taxon>
        <taxon>Agaricomycotina</taxon>
        <taxon>Dacrymycetes</taxon>
        <taxon>Dacrymycetales</taxon>
        <taxon>Dacrymycetaceae</taxon>
        <taxon>Calocera</taxon>
    </lineage>
</organism>
<keyword evidence="5 12" id="KW-0808">Transferase</keyword>
<evidence type="ECO:0000313" key="12">
    <source>
        <dbReference type="EMBL" id="KZT57233.1"/>
    </source>
</evidence>
<keyword evidence="13" id="KW-1185">Reference proteome</keyword>
<dbReference type="Pfam" id="PF02885">
    <property type="entry name" value="Glycos_trans_3N"/>
    <property type="match status" value="1"/>
</dbReference>
<evidence type="ECO:0000313" key="13">
    <source>
        <dbReference type="Proteomes" id="UP000076842"/>
    </source>
</evidence>